<dbReference type="EMBL" id="JBIUYY010000023">
    <property type="protein sequence ID" value="MFJ2825847.1"/>
    <property type="molecule type" value="Genomic_DNA"/>
</dbReference>
<keyword evidence="2" id="KW-1185">Reference proteome</keyword>
<dbReference type="RefSeq" id="WP_402387699.1">
    <property type="nucleotide sequence ID" value="NZ_JBIUYY010000023.1"/>
</dbReference>
<name>A0ABW8EUS5_STRT5</name>
<organism evidence="1 2">
    <name type="scientific">Streptomyces toxytricini</name>
    <name type="common">Actinomyces toxytricini</name>
    <dbReference type="NCBI Taxonomy" id="67369"/>
    <lineage>
        <taxon>Bacteria</taxon>
        <taxon>Bacillati</taxon>
        <taxon>Actinomycetota</taxon>
        <taxon>Actinomycetes</taxon>
        <taxon>Kitasatosporales</taxon>
        <taxon>Streptomycetaceae</taxon>
        <taxon>Streptomyces</taxon>
    </lineage>
</organism>
<dbReference type="Proteomes" id="UP001617351">
    <property type="component" value="Unassembled WGS sequence"/>
</dbReference>
<accession>A0ABW8EUS5</accession>
<sequence>MKRHHVIATLARAFYNASDELIAERHRVSPAKAADFCRIGQSQLRHPSRARLLNDVLDDSGEGALVIDKGLRDLIRS</sequence>
<comment type="caution">
    <text evidence="1">The sequence shown here is derived from an EMBL/GenBank/DDBJ whole genome shotgun (WGS) entry which is preliminary data.</text>
</comment>
<proteinExistence type="predicted"/>
<reference evidence="1 2" key="1">
    <citation type="submission" date="2024-10" db="EMBL/GenBank/DDBJ databases">
        <title>The Natural Products Discovery Center: Release of the First 8490 Sequenced Strains for Exploring Actinobacteria Biosynthetic Diversity.</title>
        <authorList>
            <person name="Kalkreuter E."/>
            <person name="Kautsar S.A."/>
            <person name="Yang D."/>
            <person name="Bader C.D."/>
            <person name="Teijaro C.N."/>
            <person name="Fluegel L."/>
            <person name="Davis C.M."/>
            <person name="Simpson J.R."/>
            <person name="Lauterbach L."/>
            <person name="Steele A.D."/>
            <person name="Gui C."/>
            <person name="Meng S."/>
            <person name="Li G."/>
            <person name="Viehrig K."/>
            <person name="Ye F."/>
            <person name="Su P."/>
            <person name="Kiefer A.F."/>
            <person name="Nichols A."/>
            <person name="Cepeda A.J."/>
            <person name="Yan W."/>
            <person name="Fan B."/>
            <person name="Jiang Y."/>
            <person name="Adhikari A."/>
            <person name="Zheng C.-J."/>
            <person name="Schuster L."/>
            <person name="Cowan T.M."/>
            <person name="Smanski M.J."/>
            <person name="Chevrette M.G."/>
            <person name="De Carvalho L.P.S."/>
            <person name="Shen B."/>
        </authorList>
    </citation>
    <scope>NUCLEOTIDE SEQUENCE [LARGE SCALE GENOMIC DNA]</scope>
    <source>
        <strain evidence="1 2">NPDC087220</strain>
    </source>
</reference>
<protein>
    <submittedName>
        <fullName evidence="1">Uncharacterized protein</fullName>
    </submittedName>
</protein>
<evidence type="ECO:0000313" key="2">
    <source>
        <dbReference type="Proteomes" id="UP001617351"/>
    </source>
</evidence>
<evidence type="ECO:0000313" key="1">
    <source>
        <dbReference type="EMBL" id="MFJ2825847.1"/>
    </source>
</evidence>
<gene>
    <name evidence="1" type="ORF">ACIO7M_32765</name>
</gene>